<feature type="domain" description="4Fe-4S ferredoxin-type" evidence="9">
    <location>
        <begin position="172"/>
        <end position="202"/>
    </location>
</feature>
<evidence type="ECO:0000313" key="10">
    <source>
        <dbReference type="EMBL" id="MPQ43192.1"/>
    </source>
</evidence>
<comment type="caution">
    <text evidence="10">The sequence shown here is derived from an EMBL/GenBank/DDBJ whole genome shotgun (WGS) entry which is preliminary data.</text>
</comment>
<keyword evidence="8" id="KW-0411">Iron-sulfur</keyword>
<dbReference type="InterPro" id="IPR017896">
    <property type="entry name" value="4Fe4S_Fe-S-bd"/>
</dbReference>
<dbReference type="InterPro" id="IPR004453">
    <property type="entry name" value="QueG"/>
</dbReference>
<dbReference type="GO" id="GO:0051539">
    <property type="term" value="F:4 iron, 4 sulfur cluster binding"/>
    <property type="evidence" value="ECO:0007669"/>
    <property type="project" value="UniProtKB-KW"/>
</dbReference>
<keyword evidence="11" id="KW-1185">Reference proteome</keyword>
<evidence type="ECO:0000259" key="9">
    <source>
        <dbReference type="PROSITE" id="PS51379"/>
    </source>
</evidence>
<dbReference type="NCBIfam" id="TIGR00276">
    <property type="entry name" value="tRNA epoxyqueuosine(34) reductase QueG"/>
    <property type="match status" value="1"/>
</dbReference>
<dbReference type="GO" id="GO:0046872">
    <property type="term" value="F:metal ion binding"/>
    <property type="evidence" value="ECO:0007669"/>
    <property type="project" value="UniProtKB-KW"/>
</dbReference>
<dbReference type="SUPFAM" id="SSF46548">
    <property type="entry name" value="alpha-helical ferredoxin"/>
    <property type="match status" value="1"/>
</dbReference>
<evidence type="ECO:0000256" key="8">
    <source>
        <dbReference type="ARBA" id="ARBA00023014"/>
    </source>
</evidence>
<keyword evidence="1" id="KW-0004">4Fe-4S</keyword>
<gene>
    <name evidence="10" type="primary">queG</name>
    <name evidence="10" type="ORF">GBZ86_05370</name>
</gene>
<keyword evidence="3" id="KW-0819">tRNA processing</keyword>
<evidence type="ECO:0000256" key="6">
    <source>
        <dbReference type="ARBA" id="ARBA00023002"/>
    </source>
</evidence>
<dbReference type="PROSITE" id="PS00198">
    <property type="entry name" value="4FE4S_FER_1"/>
    <property type="match status" value="1"/>
</dbReference>
<dbReference type="InterPro" id="IPR017900">
    <property type="entry name" value="4Fe4S_Fe_S_CS"/>
</dbReference>
<dbReference type="OrthoDB" id="9784571at2"/>
<dbReference type="GO" id="GO:0052693">
    <property type="term" value="F:epoxyqueuosine reductase activity"/>
    <property type="evidence" value="ECO:0007669"/>
    <property type="project" value="UniProtKB-EC"/>
</dbReference>
<dbReference type="EMBL" id="WHJC01000046">
    <property type="protein sequence ID" value="MPQ43192.1"/>
    <property type="molecule type" value="Genomic_DNA"/>
</dbReference>
<dbReference type="PROSITE" id="PS51379">
    <property type="entry name" value="4FE4S_FER_2"/>
    <property type="match status" value="1"/>
</dbReference>
<keyword evidence="6 10" id="KW-0560">Oxidoreductase</keyword>
<keyword evidence="7" id="KW-0408">Iron</keyword>
<evidence type="ECO:0000256" key="2">
    <source>
        <dbReference type="ARBA" id="ARBA00022490"/>
    </source>
</evidence>
<accession>A0A6I1MLT1</accession>
<dbReference type="GO" id="GO:0008616">
    <property type="term" value="P:tRNA queuosine(34) biosynthetic process"/>
    <property type="evidence" value="ECO:0007669"/>
    <property type="project" value="UniProtKB-KW"/>
</dbReference>
<keyword evidence="2" id="KW-0963">Cytoplasm</keyword>
<keyword evidence="5" id="KW-0671">Queuosine biosynthesis</keyword>
<proteinExistence type="predicted"/>
<organism evidence="10 11">
    <name type="scientific">Clostridium tarantellae</name>
    <dbReference type="NCBI Taxonomy" id="39493"/>
    <lineage>
        <taxon>Bacteria</taxon>
        <taxon>Bacillati</taxon>
        <taxon>Bacillota</taxon>
        <taxon>Clostridia</taxon>
        <taxon>Eubacteriales</taxon>
        <taxon>Clostridiaceae</taxon>
        <taxon>Clostridium</taxon>
    </lineage>
</organism>
<dbReference type="RefSeq" id="WP_152888493.1">
    <property type="nucleotide sequence ID" value="NZ_WHJC01000046.1"/>
</dbReference>
<reference evidence="10 11" key="1">
    <citation type="submission" date="2019-10" db="EMBL/GenBank/DDBJ databases">
        <title>The Genome Sequence of Clostridium tarantellae Isolated from Fish Brain.</title>
        <authorList>
            <person name="Bano L."/>
            <person name="Kiel M."/>
            <person name="Sales G."/>
            <person name="Doxey A.C."/>
            <person name="Mansfield M.J."/>
            <person name="Schiavone M."/>
            <person name="Rossetto O."/>
            <person name="Pirazzini M."/>
            <person name="Dobrindt U."/>
            <person name="Montecucco C."/>
        </authorList>
    </citation>
    <scope>NUCLEOTIDE SEQUENCE [LARGE SCALE GENOMIC DNA]</scope>
    <source>
        <strain evidence="10 11">DSM 3997</strain>
    </source>
</reference>
<dbReference type="EC" id="1.17.99.6" evidence="10"/>
<evidence type="ECO:0000256" key="4">
    <source>
        <dbReference type="ARBA" id="ARBA00022723"/>
    </source>
</evidence>
<sequence length="331" mass="38954">MDLKYKILEYCKLQGLELVGFIRCRRFDELYNFYKERKEKGIENEFEEKDIEKRINPNHYMSTGKTIISIAFPYFHNVIYKDNGFSLYTRGKDYHYVVSTYLNKICEYIKTLGGEAKYFVDSNTLPERYIAYLSGIGFIGKNNMLITKDYGSYVFLGEIITDLDINVVTERNLNNINKFLECGKCNICYKECPTKAINKNIKNCNICMSYITQKKEIETDFLTLINGRIFGCDTCQSCCPYNRKIKFSNIEEFNPLEFTNETLTEKILSLNNKEFKETFKQTSCGWRGKNTLIRNAMIRRALFEKKDISLYSLSSEQLKSFQIRLLKIYEV</sequence>
<evidence type="ECO:0000256" key="5">
    <source>
        <dbReference type="ARBA" id="ARBA00022785"/>
    </source>
</evidence>
<evidence type="ECO:0000256" key="3">
    <source>
        <dbReference type="ARBA" id="ARBA00022694"/>
    </source>
</evidence>
<dbReference type="InterPro" id="IPR013542">
    <property type="entry name" value="QueG_DUF1730"/>
</dbReference>
<dbReference type="PANTHER" id="PTHR30002:SF4">
    <property type="entry name" value="EPOXYQUEUOSINE REDUCTASE"/>
    <property type="match status" value="1"/>
</dbReference>
<dbReference type="Pfam" id="PF13484">
    <property type="entry name" value="Fer4_16"/>
    <property type="match status" value="1"/>
</dbReference>
<evidence type="ECO:0000313" key="11">
    <source>
        <dbReference type="Proteomes" id="UP000430345"/>
    </source>
</evidence>
<protein>
    <submittedName>
        <fullName evidence="10">tRNA epoxyqueuosine(34) reductase QueG</fullName>
        <ecNumber evidence="10">1.17.99.6</ecNumber>
    </submittedName>
</protein>
<dbReference type="Proteomes" id="UP000430345">
    <property type="component" value="Unassembled WGS sequence"/>
</dbReference>
<keyword evidence="4" id="KW-0479">Metal-binding</keyword>
<dbReference type="PANTHER" id="PTHR30002">
    <property type="entry name" value="EPOXYQUEUOSINE REDUCTASE"/>
    <property type="match status" value="1"/>
</dbReference>
<evidence type="ECO:0000256" key="7">
    <source>
        <dbReference type="ARBA" id="ARBA00023004"/>
    </source>
</evidence>
<name>A0A6I1MLT1_9CLOT</name>
<dbReference type="Pfam" id="PF08331">
    <property type="entry name" value="QueG_DUF1730"/>
    <property type="match status" value="1"/>
</dbReference>
<evidence type="ECO:0000256" key="1">
    <source>
        <dbReference type="ARBA" id="ARBA00022485"/>
    </source>
</evidence>
<dbReference type="AlphaFoldDB" id="A0A6I1MLT1"/>